<dbReference type="PANTHER" id="PTHR36427">
    <property type="entry name" value="54S RIBOSOMAL PROTEIN L1, MITOCHONDRIAL"/>
    <property type="match status" value="1"/>
</dbReference>
<dbReference type="InterPro" id="IPR028364">
    <property type="entry name" value="Ribosomal_uL1/biogenesis"/>
</dbReference>
<dbReference type="GO" id="GO:0003735">
    <property type="term" value="F:structural constituent of ribosome"/>
    <property type="evidence" value="ECO:0007669"/>
    <property type="project" value="InterPro"/>
</dbReference>
<comment type="caution">
    <text evidence="5">The sequence shown here is derived from an EMBL/GenBank/DDBJ whole genome shotgun (WGS) entry which is preliminary data.</text>
</comment>
<dbReference type="GO" id="GO:0006412">
    <property type="term" value="P:translation"/>
    <property type="evidence" value="ECO:0007669"/>
    <property type="project" value="InterPro"/>
</dbReference>
<dbReference type="Pfam" id="PF00687">
    <property type="entry name" value="Ribosomal_L1"/>
    <property type="match status" value="1"/>
</dbReference>
<evidence type="ECO:0000256" key="3">
    <source>
        <dbReference type="ARBA" id="ARBA00023274"/>
    </source>
</evidence>
<dbReference type="InterPro" id="IPR002143">
    <property type="entry name" value="Ribosomal_uL1"/>
</dbReference>
<dbReference type="Proteomes" id="UP000789941">
    <property type="component" value="Unassembled WGS sequence"/>
</dbReference>
<dbReference type="GO" id="GO:0015934">
    <property type="term" value="C:large ribosomal subunit"/>
    <property type="evidence" value="ECO:0007669"/>
    <property type="project" value="InterPro"/>
</dbReference>
<dbReference type="AlphaFoldDB" id="A0A5E4LVB0"/>
<keyword evidence="3 4" id="KW-0687">Ribonucleoprotein</keyword>
<dbReference type="InterPro" id="IPR016095">
    <property type="entry name" value="Ribosomal_uL1_3-a/b-sand"/>
</dbReference>
<dbReference type="InterPro" id="IPR023673">
    <property type="entry name" value="Ribosomal_uL1_CS"/>
</dbReference>
<dbReference type="InterPro" id="IPR023674">
    <property type="entry name" value="Ribosomal_uL1-like"/>
</dbReference>
<evidence type="ECO:0000256" key="1">
    <source>
        <dbReference type="ARBA" id="ARBA00010531"/>
    </source>
</evidence>
<organism evidence="5 6">
    <name type="scientific">Candidatus Bilamarchaeum dharawalense</name>
    <dbReference type="NCBI Taxonomy" id="2885759"/>
    <lineage>
        <taxon>Archaea</taxon>
        <taxon>Candidatus Micrarchaeota</taxon>
        <taxon>Candidatus Micrarchaeia</taxon>
        <taxon>Candidatus Anstonellales</taxon>
        <taxon>Candidatus Bilamarchaeaceae</taxon>
        <taxon>Candidatus Bilamarchaeum</taxon>
    </lineage>
</organism>
<accession>A0A5E4LVB0</accession>
<evidence type="ECO:0000313" key="6">
    <source>
        <dbReference type="Proteomes" id="UP000789941"/>
    </source>
</evidence>
<dbReference type="PIRSF" id="PIRSF002155">
    <property type="entry name" value="Ribosomal_L1"/>
    <property type="match status" value="1"/>
</dbReference>
<dbReference type="GO" id="GO:0003723">
    <property type="term" value="F:RNA binding"/>
    <property type="evidence" value="ECO:0007669"/>
    <property type="project" value="InterPro"/>
</dbReference>
<dbReference type="PANTHER" id="PTHR36427:SF3">
    <property type="entry name" value="LARGE RIBOSOMAL SUBUNIT PROTEIN UL1M"/>
    <property type="match status" value="1"/>
</dbReference>
<dbReference type="EMBL" id="CABMJJ010000009">
    <property type="protein sequence ID" value="VVC03786.1"/>
    <property type="molecule type" value="Genomic_DNA"/>
</dbReference>
<gene>
    <name evidence="5" type="primary">rpl1</name>
    <name evidence="5" type="ORF">LFW2832_00528</name>
</gene>
<dbReference type="Gene3D" id="3.30.190.20">
    <property type="match status" value="1"/>
</dbReference>
<evidence type="ECO:0000256" key="4">
    <source>
        <dbReference type="RuleBase" id="RU000659"/>
    </source>
</evidence>
<dbReference type="CDD" id="cd00403">
    <property type="entry name" value="Ribosomal_L1"/>
    <property type="match status" value="1"/>
</dbReference>
<dbReference type="PROSITE" id="PS01199">
    <property type="entry name" value="RIBOSOMAL_L1"/>
    <property type="match status" value="1"/>
</dbReference>
<dbReference type="Gene3D" id="3.40.50.790">
    <property type="match status" value="1"/>
</dbReference>
<evidence type="ECO:0000313" key="5">
    <source>
        <dbReference type="EMBL" id="VVC03786.1"/>
    </source>
</evidence>
<proteinExistence type="inferred from homology"/>
<protein>
    <recommendedName>
        <fullName evidence="4">Ribosomal protein</fullName>
    </recommendedName>
</protein>
<reference evidence="5 6" key="1">
    <citation type="submission" date="2019-08" db="EMBL/GenBank/DDBJ databases">
        <authorList>
            <person name="Vazquez-Campos X."/>
        </authorList>
    </citation>
    <scope>NUCLEOTIDE SEQUENCE [LARGE SCALE GENOMIC DNA]</scope>
    <source>
        <strain evidence="5">LFW-283_2</strain>
    </source>
</reference>
<dbReference type="SUPFAM" id="SSF56808">
    <property type="entry name" value="Ribosomal protein L1"/>
    <property type="match status" value="1"/>
</dbReference>
<evidence type="ECO:0000256" key="2">
    <source>
        <dbReference type="ARBA" id="ARBA00022980"/>
    </source>
</evidence>
<keyword evidence="2 4" id="KW-0689">Ribosomal protein</keyword>
<comment type="similarity">
    <text evidence="1 4">Belongs to the universal ribosomal protein uL1 family.</text>
</comment>
<sequence length="210" mass="22730">MDKKKLAEAISKALEDKGKKKFKQSVEIIINMRGIDFSKSENRLNLDIVLPKGKGGKELKSAVFADGSLADEAKKAGADLVIAPDAIPAYAEPSRVTDLADNYFLLAQPNLMGVVAKSLGQYLGKRGKLPKPITGNVADLIKRSKNSIRIVSKGKYLPVAQALIGTEIMGAEELVDNAEAVYDAVKNKVNEGNIKSVYVKLTMSKPIRVF</sequence>
<name>A0A5E4LVB0_9ARCH</name>